<dbReference type="CDD" id="cd00082">
    <property type="entry name" value="HisKA"/>
    <property type="match status" value="1"/>
</dbReference>
<dbReference type="EMBL" id="JACJPW010000224">
    <property type="protein sequence ID" value="MBD2186511.1"/>
    <property type="molecule type" value="Genomic_DNA"/>
</dbReference>
<feature type="domain" description="PAS" evidence="3">
    <location>
        <begin position="438"/>
        <end position="489"/>
    </location>
</feature>
<evidence type="ECO:0000256" key="1">
    <source>
        <dbReference type="ARBA" id="ARBA00000085"/>
    </source>
</evidence>
<dbReference type="InterPro" id="IPR013655">
    <property type="entry name" value="PAS_fold_3"/>
</dbReference>
<dbReference type="EC" id="2.7.13.3" evidence="2"/>
<dbReference type="GO" id="GO:0000155">
    <property type="term" value="F:phosphorelay sensor kinase activity"/>
    <property type="evidence" value="ECO:0007669"/>
    <property type="project" value="InterPro"/>
</dbReference>
<dbReference type="InterPro" id="IPR000700">
    <property type="entry name" value="PAS-assoc_C"/>
</dbReference>
<organism evidence="5 6">
    <name type="scientific">Aerosakkonema funiforme FACHB-1375</name>
    <dbReference type="NCBI Taxonomy" id="2949571"/>
    <lineage>
        <taxon>Bacteria</taxon>
        <taxon>Bacillati</taxon>
        <taxon>Cyanobacteriota</taxon>
        <taxon>Cyanophyceae</taxon>
        <taxon>Oscillatoriophycideae</taxon>
        <taxon>Aerosakkonematales</taxon>
        <taxon>Aerosakkonemataceae</taxon>
        <taxon>Aerosakkonema</taxon>
    </lineage>
</organism>
<dbReference type="PANTHER" id="PTHR43102:SF2">
    <property type="entry name" value="GAF DOMAIN-CONTAINING PROTEIN"/>
    <property type="match status" value="1"/>
</dbReference>
<comment type="caution">
    <text evidence="5">The sequence shown here is derived from an EMBL/GenBank/DDBJ whole genome shotgun (WGS) entry which is preliminary data.</text>
</comment>
<evidence type="ECO:0000256" key="2">
    <source>
        <dbReference type="ARBA" id="ARBA00012438"/>
    </source>
</evidence>
<dbReference type="InterPro" id="IPR036097">
    <property type="entry name" value="HisK_dim/P_sf"/>
</dbReference>
<dbReference type="SMART" id="SM00086">
    <property type="entry name" value="PAC"/>
    <property type="match status" value="3"/>
</dbReference>
<dbReference type="Gene3D" id="3.30.450.20">
    <property type="entry name" value="PAS domain"/>
    <property type="match status" value="4"/>
</dbReference>
<dbReference type="Pfam" id="PF01590">
    <property type="entry name" value="GAF"/>
    <property type="match status" value="1"/>
</dbReference>
<feature type="domain" description="PAC" evidence="4">
    <location>
        <begin position="623"/>
        <end position="675"/>
    </location>
</feature>
<dbReference type="PANTHER" id="PTHR43102">
    <property type="entry name" value="SLR1143 PROTEIN"/>
    <property type="match status" value="1"/>
</dbReference>
<sequence length="730" mass="84082">MTNMKAALPRNELGRLEVLCQYQILDSDTEQAFEDIAHLAAQLCGASIAVINIIELRRQWVKAKVDLDIKQIPRDAWLCPICVQEGDIVIIPDTLSDRRSRTNPIVTFYPYVRFYACVPLISREGKAIGSLCVLDLVPREITSEQAESLRALSRQVITQLELRHHLADLACTTIECKRLQAELSHREKLLTDFLENAAISLHWVGPDGKIQWANKAELDLLGYTPQEYIGQHIANFYPDKEVIDDILSRLAANQTLHNYEARLRCKDGSVKHVLIDSNVCWENGKFVHTRCFTRDITARKQAESERDRFFNLSLDMLCIAGTDAYFKRLNPVFEKTLGYTNSELLAQPFLNFVHPEDRSSTISEVEKLANGSPTINFENRYSCKDGSYKWLAWTAFPIVEEGLIYAIARDITTIKQAEQERIQILQREQASRAEAEAARNRIVNILESITDAFFALDDEWRFTYINQQAEIFLQRKQSELLGKNIWYEFPEAVNSDFFKEYHKAVSEQISVKFEALYLPLNTWFEVYAYPARDGLSVYFRNINERKLFEEQISQQAALIDIATDAIFVQDMNSKILFWNKGAERLYGWKTEEAQGEYVRQLLYDREQDNYPLIEKKLVKKGSWQTELHQLSKSGKKLVVQSRWTLVCDETNQPKSILVVNTDITEKKQLEAQFLRAQRMESIGTLASGIAHDLNNVLAPILMAIQLLEIQLEDDRSKRLLSSRTKVIDTV</sequence>
<gene>
    <name evidence="5" type="ORF">H6G03_36605</name>
</gene>
<dbReference type="PROSITE" id="PS50112">
    <property type="entry name" value="PAS"/>
    <property type="match status" value="4"/>
</dbReference>
<feature type="domain" description="PAS" evidence="3">
    <location>
        <begin position="551"/>
        <end position="621"/>
    </location>
</feature>
<dbReference type="InterPro" id="IPR013767">
    <property type="entry name" value="PAS_fold"/>
</dbReference>
<dbReference type="Gene3D" id="3.30.450.40">
    <property type="match status" value="1"/>
</dbReference>
<dbReference type="RefSeq" id="WP_191056972.1">
    <property type="nucleotide sequence ID" value="NZ_JACJPW010000224.1"/>
</dbReference>
<dbReference type="GO" id="GO:0006355">
    <property type="term" value="P:regulation of DNA-templated transcription"/>
    <property type="evidence" value="ECO:0007669"/>
    <property type="project" value="InterPro"/>
</dbReference>
<comment type="catalytic activity">
    <reaction evidence="1">
        <text>ATP + protein L-histidine = ADP + protein N-phospho-L-histidine.</text>
        <dbReference type="EC" id="2.7.13.3"/>
    </reaction>
</comment>
<dbReference type="InterPro" id="IPR001610">
    <property type="entry name" value="PAC"/>
</dbReference>
<feature type="domain" description="PAS" evidence="3">
    <location>
        <begin position="330"/>
        <end position="372"/>
    </location>
</feature>
<evidence type="ECO:0000313" key="5">
    <source>
        <dbReference type="EMBL" id="MBD2186511.1"/>
    </source>
</evidence>
<evidence type="ECO:0000259" key="3">
    <source>
        <dbReference type="PROSITE" id="PS50112"/>
    </source>
</evidence>
<dbReference type="SMART" id="SM00065">
    <property type="entry name" value="GAF"/>
    <property type="match status" value="1"/>
</dbReference>
<dbReference type="InterPro" id="IPR003661">
    <property type="entry name" value="HisK_dim/P_dom"/>
</dbReference>
<accession>A0A926VMD4</accession>
<dbReference type="InterPro" id="IPR035965">
    <property type="entry name" value="PAS-like_dom_sf"/>
</dbReference>
<dbReference type="Pfam" id="PF13426">
    <property type="entry name" value="PAS_9"/>
    <property type="match status" value="1"/>
</dbReference>
<dbReference type="InterPro" id="IPR003018">
    <property type="entry name" value="GAF"/>
</dbReference>
<evidence type="ECO:0000259" key="4">
    <source>
        <dbReference type="PROSITE" id="PS50113"/>
    </source>
</evidence>
<dbReference type="SUPFAM" id="SSF55785">
    <property type="entry name" value="PYP-like sensor domain (PAS domain)"/>
    <property type="match status" value="4"/>
</dbReference>
<dbReference type="Pfam" id="PF00989">
    <property type="entry name" value="PAS"/>
    <property type="match status" value="2"/>
</dbReference>
<feature type="domain" description="PAC" evidence="4">
    <location>
        <begin position="257"/>
        <end position="308"/>
    </location>
</feature>
<dbReference type="SMART" id="SM00091">
    <property type="entry name" value="PAS"/>
    <property type="match status" value="4"/>
</dbReference>
<dbReference type="NCBIfam" id="TIGR00229">
    <property type="entry name" value="sensory_box"/>
    <property type="match status" value="3"/>
</dbReference>
<feature type="domain" description="PAS" evidence="3">
    <location>
        <begin position="186"/>
        <end position="239"/>
    </location>
</feature>
<dbReference type="Gene3D" id="1.10.287.130">
    <property type="match status" value="1"/>
</dbReference>
<name>A0A926VMD4_9CYAN</name>
<evidence type="ECO:0000313" key="6">
    <source>
        <dbReference type="Proteomes" id="UP000641646"/>
    </source>
</evidence>
<protein>
    <recommendedName>
        <fullName evidence="2">histidine kinase</fullName>
        <ecNumber evidence="2">2.7.13.3</ecNumber>
    </recommendedName>
</protein>
<dbReference type="Proteomes" id="UP000641646">
    <property type="component" value="Unassembled WGS sequence"/>
</dbReference>
<reference evidence="5" key="1">
    <citation type="journal article" date="2015" name="ISME J.">
        <title>Draft Genome Sequence of Streptomyces incarnatus NRRL8089, which Produces the Nucleoside Antibiotic Sinefungin.</title>
        <authorList>
            <person name="Oshima K."/>
            <person name="Hattori M."/>
            <person name="Shimizu H."/>
            <person name="Fukuda K."/>
            <person name="Nemoto M."/>
            <person name="Inagaki K."/>
            <person name="Tamura T."/>
        </authorList>
    </citation>
    <scope>NUCLEOTIDE SEQUENCE</scope>
    <source>
        <strain evidence="5">FACHB-1375</strain>
    </source>
</reference>
<reference evidence="5" key="2">
    <citation type="submission" date="2020-08" db="EMBL/GenBank/DDBJ databases">
        <authorList>
            <person name="Chen M."/>
            <person name="Teng W."/>
            <person name="Zhao L."/>
            <person name="Hu C."/>
            <person name="Zhou Y."/>
            <person name="Han B."/>
            <person name="Song L."/>
            <person name="Shu W."/>
        </authorList>
    </citation>
    <scope>NUCLEOTIDE SEQUENCE</scope>
    <source>
        <strain evidence="5">FACHB-1375</strain>
    </source>
</reference>
<proteinExistence type="predicted"/>
<dbReference type="CDD" id="cd00130">
    <property type="entry name" value="PAS"/>
    <property type="match status" value="4"/>
</dbReference>
<keyword evidence="6" id="KW-1185">Reference proteome</keyword>
<dbReference type="PROSITE" id="PS50113">
    <property type="entry name" value="PAC"/>
    <property type="match status" value="2"/>
</dbReference>
<dbReference type="InterPro" id="IPR029016">
    <property type="entry name" value="GAF-like_dom_sf"/>
</dbReference>
<dbReference type="Pfam" id="PF08447">
    <property type="entry name" value="PAS_3"/>
    <property type="match status" value="1"/>
</dbReference>
<dbReference type="AlphaFoldDB" id="A0A926VMD4"/>
<dbReference type="InterPro" id="IPR000014">
    <property type="entry name" value="PAS"/>
</dbReference>
<dbReference type="SUPFAM" id="SSF55781">
    <property type="entry name" value="GAF domain-like"/>
    <property type="match status" value="1"/>
</dbReference>
<dbReference type="SUPFAM" id="SSF47384">
    <property type="entry name" value="Homodimeric domain of signal transducing histidine kinase"/>
    <property type="match status" value="1"/>
</dbReference>